<feature type="domain" description="Sugar 3,4-ketoisomerase QdtA cupin" evidence="1">
    <location>
        <begin position="2"/>
        <end position="129"/>
    </location>
</feature>
<dbReference type="RefSeq" id="WP_039343258.1">
    <property type="nucleotide sequence ID" value="NZ_JSYK01000003.1"/>
</dbReference>
<organism evidence="2 3">
    <name type="scientific">Kaistella solincola</name>
    <dbReference type="NCBI Taxonomy" id="510955"/>
    <lineage>
        <taxon>Bacteria</taxon>
        <taxon>Pseudomonadati</taxon>
        <taxon>Bacteroidota</taxon>
        <taxon>Flavobacteriia</taxon>
        <taxon>Flavobacteriales</taxon>
        <taxon>Weeksellaceae</taxon>
        <taxon>Chryseobacterium group</taxon>
        <taxon>Kaistella</taxon>
    </lineage>
</organism>
<dbReference type="SUPFAM" id="SSF51182">
    <property type="entry name" value="RmlC-like cupins"/>
    <property type="match status" value="1"/>
</dbReference>
<comment type="caution">
    <text evidence="2">The sequence shown here is derived from an EMBL/GenBank/DDBJ whole genome shotgun (WGS) entry which is preliminary data.</text>
</comment>
<dbReference type="InterPro" id="IPR011051">
    <property type="entry name" value="RmlC_Cupin_sf"/>
</dbReference>
<dbReference type="InterPro" id="IPR008894">
    <property type="entry name" value="QdtA_cupin_dom"/>
</dbReference>
<evidence type="ECO:0000259" key="1">
    <source>
        <dbReference type="Pfam" id="PF05523"/>
    </source>
</evidence>
<sequence>MKPTLINLPKIVDPRGNLSFFENSHQIPFEIKRTYWIYDVPGGEKRGSHAFKEQQEFIVALSGSFDVVINDGNEEQCFTLNRSYHGLYIPRMYWRTLQNFSTNSLALIVSDKSYSEYDYIRNFDDFKRLKYEK</sequence>
<dbReference type="EMBL" id="JSYK01000003">
    <property type="protein sequence ID" value="KIA82894.1"/>
    <property type="molecule type" value="Genomic_DNA"/>
</dbReference>
<dbReference type="CDD" id="cd20292">
    <property type="entry name" value="cupin_QdtA-like"/>
    <property type="match status" value="1"/>
</dbReference>
<dbReference type="Pfam" id="PF05523">
    <property type="entry name" value="FdtA"/>
    <property type="match status" value="1"/>
</dbReference>
<evidence type="ECO:0000313" key="3">
    <source>
        <dbReference type="Proteomes" id="UP000031275"/>
    </source>
</evidence>
<evidence type="ECO:0000313" key="2">
    <source>
        <dbReference type="EMBL" id="KIA82894.1"/>
    </source>
</evidence>
<dbReference type="Gene3D" id="2.60.120.10">
    <property type="entry name" value="Jelly Rolls"/>
    <property type="match status" value="1"/>
</dbReference>
<reference evidence="2 3" key="1">
    <citation type="submission" date="2014-10" db="EMBL/GenBank/DDBJ databases">
        <title>Kaistella solincola genome.</title>
        <authorList>
            <person name="Newman J.D."/>
        </authorList>
    </citation>
    <scope>NUCLEOTIDE SEQUENCE [LARGE SCALE GENOMIC DNA]</scope>
    <source>
        <strain evidence="2 3">DSM 22468</strain>
    </source>
</reference>
<dbReference type="InterPro" id="IPR014710">
    <property type="entry name" value="RmlC-like_jellyroll"/>
</dbReference>
<dbReference type="Proteomes" id="UP000031275">
    <property type="component" value="Unassembled WGS sequence"/>
</dbReference>
<keyword evidence="3" id="KW-1185">Reference proteome</keyword>
<protein>
    <submittedName>
        <fullName evidence="2">WxcM-like domain-containing protein</fullName>
    </submittedName>
</protein>
<gene>
    <name evidence="2" type="ORF">OA84_04820</name>
</gene>
<accession>A0ABR4ZQD3</accession>
<name>A0ABR4ZQD3_9FLAO</name>
<proteinExistence type="predicted"/>